<name>A0ABQ9F4C0_TEGGR</name>
<comment type="caution">
    <text evidence="2">The sequence shown here is derived from an EMBL/GenBank/DDBJ whole genome shotgun (WGS) entry which is preliminary data.</text>
</comment>
<dbReference type="EMBL" id="JARBDR010000496">
    <property type="protein sequence ID" value="KAJ8311431.1"/>
    <property type="molecule type" value="Genomic_DNA"/>
</dbReference>
<dbReference type="PANTHER" id="PTHR10656">
    <property type="entry name" value="CELL FATE DETERMINING PROTEIN MAB21-RELATED"/>
    <property type="match status" value="1"/>
</dbReference>
<proteinExistence type="predicted"/>
<accession>A0ABQ9F4C0</accession>
<feature type="domain" description="Mab-21-like HhH/H2TH-like" evidence="1">
    <location>
        <begin position="41"/>
        <end position="121"/>
    </location>
</feature>
<sequence>MGGHLPIGNPNSQESHLQWRFSFSLAEKKLVYSFNHTQFLCYGLLKLFLKHAINSNEQVKDLLCSYFLKTSLFYCIEEENIVWNQENFLHCFWTCIRRLLKWILDEYCPNYFIKENNMFEGKICGRNSKVLYDYLFELYRNGLDSLRHIPWFSEFNCKIFATNSLVIRNELRETLCDIEVVHNCLCVDKSTGMLLLATLCYLCGEYKEVVIIVQKVLKKFKSYTFYIGYVGEINSNHPYISAMCGKGLTLNQKLAHFSRHFICVIDHKFYPQEIETELVQHSTLQTAFIPPVVYCNVLLCLSYYHMECKNRMRDTLNELYIAVVHDERFINEKERPLANALLQRNIQRKSEKPHSVNVEINEVFGEIVDVCCICQSG</sequence>
<dbReference type="Proteomes" id="UP001217089">
    <property type="component" value="Unassembled WGS sequence"/>
</dbReference>
<dbReference type="Gene3D" id="1.10.1410.40">
    <property type="match status" value="1"/>
</dbReference>
<protein>
    <recommendedName>
        <fullName evidence="1">Mab-21-like HhH/H2TH-like domain-containing protein</fullName>
    </recommendedName>
</protein>
<organism evidence="2 3">
    <name type="scientific">Tegillarca granosa</name>
    <name type="common">Malaysian cockle</name>
    <name type="synonym">Anadara granosa</name>
    <dbReference type="NCBI Taxonomy" id="220873"/>
    <lineage>
        <taxon>Eukaryota</taxon>
        <taxon>Metazoa</taxon>
        <taxon>Spiralia</taxon>
        <taxon>Lophotrochozoa</taxon>
        <taxon>Mollusca</taxon>
        <taxon>Bivalvia</taxon>
        <taxon>Autobranchia</taxon>
        <taxon>Pteriomorphia</taxon>
        <taxon>Arcoida</taxon>
        <taxon>Arcoidea</taxon>
        <taxon>Arcidae</taxon>
        <taxon>Tegillarca</taxon>
    </lineage>
</organism>
<keyword evidence="3" id="KW-1185">Reference proteome</keyword>
<gene>
    <name evidence="2" type="ORF">KUTeg_010786</name>
</gene>
<dbReference type="PANTHER" id="PTHR10656:SF69">
    <property type="entry name" value="MAB-21-LIKE HHH_H2TH-LIKE DOMAIN-CONTAINING PROTEIN"/>
    <property type="match status" value="1"/>
</dbReference>
<evidence type="ECO:0000259" key="1">
    <source>
        <dbReference type="Pfam" id="PF20266"/>
    </source>
</evidence>
<reference evidence="2 3" key="1">
    <citation type="submission" date="2022-12" db="EMBL/GenBank/DDBJ databases">
        <title>Chromosome-level genome of Tegillarca granosa.</title>
        <authorList>
            <person name="Kim J."/>
        </authorList>
    </citation>
    <scope>NUCLEOTIDE SEQUENCE [LARGE SCALE GENOMIC DNA]</scope>
    <source>
        <strain evidence="2">Teg-2019</strain>
        <tissue evidence="2">Adductor muscle</tissue>
    </source>
</reference>
<dbReference type="InterPro" id="IPR046906">
    <property type="entry name" value="Mab-21_HhH/H2TH-like"/>
</dbReference>
<evidence type="ECO:0000313" key="3">
    <source>
        <dbReference type="Proteomes" id="UP001217089"/>
    </source>
</evidence>
<dbReference type="Pfam" id="PF20266">
    <property type="entry name" value="Mab-21_C"/>
    <property type="match status" value="1"/>
</dbReference>
<evidence type="ECO:0000313" key="2">
    <source>
        <dbReference type="EMBL" id="KAJ8311431.1"/>
    </source>
</evidence>